<feature type="region of interest" description="Disordered" evidence="1">
    <location>
        <begin position="135"/>
        <end position="154"/>
    </location>
</feature>
<gene>
    <name evidence="2" type="ORF">TNIN_286401</name>
</gene>
<feature type="compositionally biased region" description="Polar residues" evidence="1">
    <location>
        <begin position="137"/>
        <end position="147"/>
    </location>
</feature>
<proteinExistence type="predicted"/>
<accession>A0A8X6XLR3</accession>
<evidence type="ECO:0000256" key="1">
    <source>
        <dbReference type="SAM" id="MobiDB-lite"/>
    </source>
</evidence>
<evidence type="ECO:0000313" key="2">
    <source>
        <dbReference type="EMBL" id="GFY55483.1"/>
    </source>
</evidence>
<dbReference type="EMBL" id="BMAV01010398">
    <property type="protein sequence ID" value="GFY55483.1"/>
    <property type="molecule type" value="Genomic_DNA"/>
</dbReference>
<sequence>MYSHNAQVVGGSWRDESGTRAAQDQYIITVKVVEQSLDGFSASLERGSVMKKLVRTDVPSSESRVVFCFADEPLSFVMQVIKLLPNKCTTCVECEDLCDVLEEILLTTTAQYRITPQRLGLIQFDSMDSFKGISENPFDSKTRSSGFASKEIEQ</sequence>
<dbReference type="AlphaFoldDB" id="A0A8X6XLR3"/>
<name>A0A8X6XLR3_9ARAC</name>
<protein>
    <submittedName>
        <fullName evidence="2">Uncharacterized protein</fullName>
    </submittedName>
</protein>
<keyword evidence="3" id="KW-1185">Reference proteome</keyword>
<dbReference type="Proteomes" id="UP000886998">
    <property type="component" value="Unassembled WGS sequence"/>
</dbReference>
<evidence type="ECO:0000313" key="3">
    <source>
        <dbReference type="Proteomes" id="UP000886998"/>
    </source>
</evidence>
<reference evidence="2" key="1">
    <citation type="submission" date="2020-08" db="EMBL/GenBank/DDBJ databases">
        <title>Multicomponent nature underlies the extraordinary mechanical properties of spider dragline silk.</title>
        <authorList>
            <person name="Kono N."/>
            <person name="Nakamura H."/>
            <person name="Mori M."/>
            <person name="Yoshida Y."/>
            <person name="Ohtoshi R."/>
            <person name="Malay A.D."/>
            <person name="Moran D.A.P."/>
            <person name="Tomita M."/>
            <person name="Numata K."/>
            <person name="Arakawa K."/>
        </authorList>
    </citation>
    <scope>NUCLEOTIDE SEQUENCE</scope>
</reference>
<organism evidence="2 3">
    <name type="scientific">Trichonephila inaurata madagascariensis</name>
    <dbReference type="NCBI Taxonomy" id="2747483"/>
    <lineage>
        <taxon>Eukaryota</taxon>
        <taxon>Metazoa</taxon>
        <taxon>Ecdysozoa</taxon>
        <taxon>Arthropoda</taxon>
        <taxon>Chelicerata</taxon>
        <taxon>Arachnida</taxon>
        <taxon>Araneae</taxon>
        <taxon>Araneomorphae</taxon>
        <taxon>Entelegynae</taxon>
        <taxon>Araneoidea</taxon>
        <taxon>Nephilidae</taxon>
        <taxon>Trichonephila</taxon>
        <taxon>Trichonephila inaurata</taxon>
    </lineage>
</organism>
<comment type="caution">
    <text evidence="2">The sequence shown here is derived from an EMBL/GenBank/DDBJ whole genome shotgun (WGS) entry which is preliminary data.</text>
</comment>